<comment type="similarity">
    <text evidence="4">Belongs to the eukaryotic/archaeal RNase P protein component 4 family.</text>
</comment>
<dbReference type="GO" id="GO:0046872">
    <property type="term" value="F:metal ion binding"/>
    <property type="evidence" value="ECO:0007669"/>
    <property type="project" value="UniProtKB-KW"/>
</dbReference>
<evidence type="ECO:0000256" key="4">
    <source>
        <dbReference type="ARBA" id="ARBA00038402"/>
    </source>
</evidence>
<evidence type="ECO:0000256" key="1">
    <source>
        <dbReference type="ARBA" id="ARBA00022694"/>
    </source>
</evidence>
<evidence type="ECO:0000313" key="5">
    <source>
        <dbReference type="EMBL" id="SGZ54875.1"/>
    </source>
</evidence>
<reference evidence="5 6" key="1">
    <citation type="submission" date="2016-10" db="EMBL/GenBank/DDBJ databases">
        <authorList>
            <person name="de Groot N.N."/>
        </authorList>
    </citation>
    <scope>NUCLEOTIDE SEQUENCE [LARGE SCALE GENOMIC DNA]</scope>
    <source>
        <strain evidence="5 6">CBS 141442</strain>
    </source>
</reference>
<dbReference type="GO" id="GO:0008033">
    <property type="term" value="P:tRNA processing"/>
    <property type="evidence" value="ECO:0007669"/>
    <property type="project" value="UniProtKB-KW"/>
</dbReference>
<sequence>MAKQVKLPRVSKDHYARVSYLFQAASFYASRGVPVMSNMMARNVDLVSKRTVLKLLPHLKRTMCKKCFLVLIPGLTLSMKIENRLKEHENKGKSPKADVLVHSCLKCNNQKRYPIGKDPEYKLFCEKEGILH</sequence>
<dbReference type="GO" id="GO:0005655">
    <property type="term" value="C:nucleolar ribonuclease P complex"/>
    <property type="evidence" value="ECO:0007669"/>
    <property type="project" value="TreeGrafter"/>
</dbReference>
<evidence type="ECO:0000313" key="6">
    <source>
        <dbReference type="Proteomes" id="UP000182334"/>
    </source>
</evidence>
<dbReference type="Proteomes" id="UP000182334">
    <property type="component" value="Chromosome V"/>
</dbReference>
<keyword evidence="1" id="KW-0819">tRNA processing</keyword>
<dbReference type="AlphaFoldDB" id="A0A1L0BUD4"/>
<organism evidence="5 6">
    <name type="scientific">Sungouiella intermedia</name>
    <dbReference type="NCBI Taxonomy" id="45354"/>
    <lineage>
        <taxon>Eukaryota</taxon>
        <taxon>Fungi</taxon>
        <taxon>Dikarya</taxon>
        <taxon>Ascomycota</taxon>
        <taxon>Saccharomycotina</taxon>
        <taxon>Pichiomycetes</taxon>
        <taxon>Metschnikowiaceae</taxon>
        <taxon>Sungouiella</taxon>
    </lineage>
</organism>
<keyword evidence="2" id="KW-0479">Metal-binding</keyword>
<gene>
    <name evidence="5" type="ORF">SAMEA4029010_CIC11G00000001068</name>
</gene>
<proteinExistence type="inferred from homology"/>
<dbReference type="Gene3D" id="6.20.50.20">
    <property type="match status" value="1"/>
</dbReference>
<evidence type="ECO:0000256" key="3">
    <source>
        <dbReference type="ARBA" id="ARBA00022833"/>
    </source>
</evidence>
<dbReference type="InterPro" id="IPR007175">
    <property type="entry name" value="Rpr2/Snm1/Rpp21"/>
</dbReference>
<dbReference type="Pfam" id="PF04032">
    <property type="entry name" value="Rpr2"/>
    <property type="match status" value="1"/>
</dbReference>
<dbReference type="EMBL" id="LT635760">
    <property type="protein sequence ID" value="SGZ54875.1"/>
    <property type="molecule type" value="Genomic_DNA"/>
</dbReference>
<protein>
    <submittedName>
        <fullName evidence="5">CIC11C00000001068</fullName>
    </submittedName>
</protein>
<dbReference type="OrthoDB" id="128536at2759"/>
<keyword evidence="6" id="KW-1185">Reference proteome</keyword>
<dbReference type="STRING" id="45354.A0A1L0BUD4"/>
<evidence type="ECO:0000256" key="2">
    <source>
        <dbReference type="ARBA" id="ARBA00022723"/>
    </source>
</evidence>
<name>A0A1L0BUD4_9ASCO</name>
<dbReference type="PANTHER" id="PTHR14742:SF0">
    <property type="entry name" value="RIBONUCLEASE P PROTEIN SUBUNIT P21"/>
    <property type="match status" value="1"/>
</dbReference>
<keyword evidence="3" id="KW-0862">Zinc</keyword>
<accession>A0A1L0BUD4</accession>
<dbReference type="PANTHER" id="PTHR14742">
    <property type="entry name" value="RIBONUCLEASE P SUBUNIT P21"/>
    <property type="match status" value="1"/>
</dbReference>